<protein>
    <submittedName>
        <fullName evidence="2">Envelope-like protein</fullName>
    </submittedName>
</protein>
<dbReference type="EMBL" id="SSTD01015292">
    <property type="protein sequence ID" value="TYK03222.1"/>
    <property type="molecule type" value="Genomic_DNA"/>
</dbReference>
<organism evidence="2 4">
    <name type="scientific">Cucumis melo var. makuwa</name>
    <name type="common">Oriental melon</name>
    <dbReference type="NCBI Taxonomy" id="1194695"/>
    <lineage>
        <taxon>Eukaryota</taxon>
        <taxon>Viridiplantae</taxon>
        <taxon>Streptophyta</taxon>
        <taxon>Embryophyta</taxon>
        <taxon>Tracheophyta</taxon>
        <taxon>Spermatophyta</taxon>
        <taxon>Magnoliopsida</taxon>
        <taxon>eudicotyledons</taxon>
        <taxon>Gunneridae</taxon>
        <taxon>Pentapetalae</taxon>
        <taxon>rosids</taxon>
        <taxon>fabids</taxon>
        <taxon>Cucurbitales</taxon>
        <taxon>Cucurbitaceae</taxon>
        <taxon>Benincaseae</taxon>
        <taxon>Cucumis</taxon>
    </lineage>
</organism>
<feature type="region of interest" description="Disordered" evidence="1">
    <location>
        <begin position="173"/>
        <end position="196"/>
    </location>
</feature>
<reference evidence="4 5" key="1">
    <citation type="submission" date="2019-08" db="EMBL/GenBank/DDBJ databases">
        <title>Draft genome sequences of two oriental melons (Cucumis melo L. var makuwa).</title>
        <authorList>
            <person name="Kwon S.-Y."/>
        </authorList>
    </citation>
    <scope>NUCLEOTIDE SEQUENCE [LARGE SCALE GENOMIC DNA]</scope>
    <source>
        <strain evidence="5">cv. Chang Bougi</strain>
        <strain evidence="4">cv. SW 3</strain>
        <tissue evidence="2">Leaf</tissue>
    </source>
</reference>
<evidence type="ECO:0000313" key="5">
    <source>
        <dbReference type="Proteomes" id="UP000321947"/>
    </source>
</evidence>
<sequence length="426" mass="47338">MHGVRIRDRLFESTPTRRPYCFPSEKNQVNPFDCPNLSMHDDNDAGIALENVKTESVVFESHMSKMDSDERDDVPLARLLKKGLFSKDESTVADAPITSVYSDDSSSSKDIFVPTPVGQSTDNVGENIVDNVDRNIADNVDENPNENVDDHVEPIDNSAPDDVEPNVNAPQTEFEQPCVEQRPKGKKSQQSRCNITTKTGRKKIPLNIPSVSIDGISFHLEESVFLGDTVESGYTPLHPSNDVLASVVSGGTLSIWPCSVALGTFLYQICKDDSVDASLFIYNQLLRHVGTFGVKIPIPLPRFFSSLLVYLNNDILTPNDAPGPDPKTLSLSYMLFQGSYVPDIKHDMRPSRNPCMFDIDDVDENVEGFFVHRDLASRIINTLTVECRALSTSINLLLDRRLEVDLLVQHLKTLIPSSSTDVLDQK</sequence>
<evidence type="ECO:0000313" key="3">
    <source>
        <dbReference type="EMBL" id="TYK03222.1"/>
    </source>
</evidence>
<dbReference type="AlphaFoldDB" id="A0A5A7U0B3"/>
<name>A0A5A7U0B3_CUCMM</name>
<evidence type="ECO:0000256" key="1">
    <source>
        <dbReference type="SAM" id="MobiDB-lite"/>
    </source>
</evidence>
<evidence type="ECO:0000313" key="4">
    <source>
        <dbReference type="Proteomes" id="UP000321393"/>
    </source>
</evidence>
<dbReference type="Proteomes" id="UP000321947">
    <property type="component" value="Unassembled WGS sequence"/>
</dbReference>
<proteinExistence type="predicted"/>
<comment type="caution">
    <text evidence="2">The sequence shown here is derived from an EMBL/GenBank/DDBJ whole genome shotgun (WGS) entry which is preliminary data.</text>
</comment>
<dbReference type="EMBL" id="SSTE01013576">
    <property type="protein sequence ID" value="KAA0046929.1"/>
    <property type="molecule type" value="Genomic_DNA"/>
</dbReference>
<gene>
    <name evidence="3" type="ORF">E5676_scaffold298G00340</name>
    <name evidence="2" type="ORF">E6C27_scaffold230G00980</name>
</gene>
<accession>A0A5A7U0B3</accession>
<evidence type="ECO:0000313" key="2">
    <source>
        <dbReference type="EMBL" id="KAA0046929.1"/>
    </source>
</evidence>
<dbReference type="Proteomes" id="UP000321393">
    <property type="component" value="Unassembled WGS sequence"/>
</dbReference>